<organism evidence="3 4">
    <name type="scientific">Nocardiopsis alba</name>
    <dbReference type="NCBI Taxonomy" id="53437"/>
    <lineage>
        <taxon>Bacteria</taxon>
        <taxon>Bacillati</taxon>
        <taxon>Actinomycetota</taxon>
        <taxon>Actinomycetes</taxon>
        <taxon>Streptosporangiales</taxon>
        <taxon>Nocardiopsidaceae</taxon>
        <taxon>Nocardiopsis</taxon>
    </lineage>
</organism>
<dbReference type="RefSeq" id="WP_014911583.1">
    <property type="nucleotide sequence ID" value="NZ_CBDRHC010000009.1"/>
</dbReference>
<evidence type="ECO:0000256" key="1">
    <source>
        <dbReference type="SAM" id="MobiDB-lite"/>
    </source>
</evidence>
<dbReference type="Proteomes" id="UP000467124">
    <property type="component" value="Unassembled WGS sequence"/>
</dbReference>
<comment type="caution">
    <text evidence="3">The sequence shown here is derived from an EMBL/GenBank/DDBJ whole genome shotgun (WGS) entry which is preliminary data.</text>
</comment>
<reference evidence="2 5" key="2">
    <citation type="submission" date="2024-01" db="EMBL/GenBank/DDBJ databases">
        <title>Genome mining of biosynthetic gene clusters to explore secondary metabolites of Streptomyces sp.</title>
        <authorList>
            <person name="Baig A."/>
            <person name="Ajitkumar Shintre N."/>
            <person name="Kumar H."/>
            <person name="Anbarasu A."/>
            <person name="Ramaiah S."/>
        </authorList>
    </citation>
    <scope>NUCLEOTIDE SEQUENCE [LARGE SCALE GENOMIC DNA]</scope>
    <source>
        <strain evidence="2 5">A01</strain>
    </source>
</reference>
<feature type="region of interest" description="Disordered" evidence="1">
    <location>
        <begin position="1"/>
        <end position="53"/>
    </location>
</feature>
<name>A0A7K2ISL5_9ACTN</name>
<keyword evidence="5" id="KW-1185">Reference proteome</keyword>
<dbReference type="Proteomes" id="UP001585053">
    <property type="component" value="Unassembled WGS sequence"/>
</dbReference>
<evidence type="ECO:0000313" key="3">
    <source>
        <dbReference type="EMBL" id="MYR32931.1"/>
    </source>
</evidence>
<accession>A0A7K2ISL5</accession>
<sequence length="76" mass="8691">MARRTEHAPHLSRTSTDRRRTRSAAASRRLSGLAPEPALVPRPREDADATTTEHPIMHWVLITDENGRTRPEARWL</sequence>
<reference evidence="3 4" key="1">
    <citation type="journal article" date="2019" name="Nat. Commun.">
        <title>The antimicrobial potential of Streptomyces from insect microbiomes.</title>
        <authorList>
            <person name="Chevrette M.G."/>
            <person name="Carlson C.M."/>
            <person name="Ortega H.E."/>
            <person name="Thomas C."/>
            <person name="Ananiev G.E."/>
            <person name="Barns K.J."/>
            <person name="Book A.J."/>
            <person name="Cagnazzo J."/>
            <person name="Carlos C."/>
            <person name="Flanigan W."/>
            <person name="Grubbs K.J."/>
            <person name="Horn H.A."/>
            <person name="Hoffmann F.M."/>
            <person name="Klassen J.L."/>
            <person name="Knack J.J."/>
            <person name="Lewin G.R."/>
            <person name="McDonald B.R."/>
            <person name="Muller L."/>
            <person name="Melo W.G.P."/>
            <person name="Pinto-Tomas A.A."/>
            <person name="Schmitz A."/>
            <person name="Wendt-Pienkowski E."/>
            <person name="Wildman S."/>
            <person name="Zhao M."/>
            <person name="Zhang F."/>
            <person name="Bugni T.S."/>
            <person name="Andes D.R."/>
            <person name="Pupo M.T."/>
            <person name="Currie C.R."/>
        </authorList>
    </citation>
    <scope>NUCLEOTIDE SEQUENCE [LARGE SCALE GENOMIC DNA]</scope>
    <source>
        <strain evidence="3 4">SID5840</strain>
    </source>
</reference>
<gene>
    <name evidence="3" type="ORF">GTW20_11795</name>
    <name evidence="2" type="ORF">VSQ78_14675</name>
</gene>
<proteinExistence type="predicted"/>
<dbReference type="AlphaFoldDB" id="A0A7K2ISL5"/>
<evidence type="ECO:0000313" key="4">
    <source>
        <dbReference type="Proteomes" id="UP000467124"/>
    </source>
</evidence>
<protein>
    <submittedName>
        <fullName evidence="3">Uncharacterized protein</fullName>
    </submittedName>
</protein>
<dbReference type="EMBL" id="WWHY01000001">
    <property type="protein sequence ID" value="MYR32931.1"/>
    <property type="molecule type" value="Genomic_DNA"/>
</dbReference>
<evidence type="ECO:0000313" key="2">
    <source>
        <dbReference type="EMBL" id="MFB8768949.1"/>
    </source>
</evidence>
<dbReference type="EMBL" id="JAYMRS010000004">
    <property type="protein sequence ID" value="MFB8768949.1"/>
    <property type="molecule type" value="Genomic_DNA"/>
</dbReference>
<evidence type="ECO:0000313" key="5">
    <source>
        <dbReference type="Proteomes" id="UP001585053"/>
    </source>
</evidence>
<dbReference type="OMA" id="HPIMHWV"/>